<gene>
    <name evidence="1" type="ORF">S01H4_61056</name>
</gene>
<accession>X1DHH5</accession>
<evidence type="ECO:0000313" key="1">
    <source>
        <dbReference type="EMBL" id="GAH07755.1"/>
    </source>
</evidence>
<organism evidence="1">
    <name type="scientific">marine sediment metagenome</name>
    <dbReference type="NCBI Taxonomy" id="412755"/>
    <lineage>
        <taxon>unclassified sequences</taxon>
        <taxon>metagenomes</taxon>
        <taxon>ecological metagenomes</taxon>
    </lineage>
</organism>
<reference evidence="1" key="1">
    <citation type="journal article" date="2014" name="Front. Microbiol.">
        <title>High frequency of phylogenetically diverse reductive dehalogenase-homologous genes in deep subseafloor sedimentary metagenomes.</title>
        <authorList>
            <person name="Kawai M."/>
            <person name="Futagami T."/>
            <person name="Toyoda A."/>
            <person name="Takaki Y."/>
            <person name="Nishi S."/>
            <person name="Hori S."/>
            <person name="Arai W."/>
            <person name="Tsubouchi T."/>
            <person name="Morono Y."/>
            <person name="Uchiyama I."/>
            <person name="Ito T."/>
            <person name="Fujiyama A."/>
            <person name="Inagaki F."/>
            <person name="Takami H."/>
        </authorList>
    </citation>
    <scope>NUCLEOTIDE SEQUENCE</scope>
    <source>
        <strain evidence="1">Expedition CK06-06</strain>
    </source>
</reference>
<comment type="caution">
    <text evidence="1">The sequence shown here is derived from an EMBL/GenBank/DDBJ whole genome shotgun (WGS) entry which is preliminary data.</text>
</comment>
<proteinExistence type="predicted"/>
<feature type="non-terminal residue" evidence="1">
    <location>
        <position position="1"/>
    </location>
</feature>
<protein>
    <submittedName>
        <fullName evidence="1">Uncharacterized protein</fullName>
    </submittedName>
</protein>
<dbReference type="EMBL" id="BART01036123">
    <property type="protein sequence ID" value="GAH07755.1"/>
    <property type="molecule type" value="Genomic_DNA"/>
</dbReference>
<dbReference type="AlphaFoldDB" id="X1DHH5"/>
<sequence>CSEAYNAHSDAVAVDTVAVTANKLECIDIAEALTGIAAGDWIGVRFTRNGTDVLDTLATTVYLIGMRMQYV</sequence>
<name>X1DHH5_9ZZZZ</name>